<gene>
    <name evidence="1" type="ORF">IC006_0987</name>
    <name evidence="2" type="ORF">IC007_0959</name>
</gene>
<accession>A0A510E1S3</accession>
<accession>A0A510DU60</accession>
<sequence>MDRIKKHSQLLRNRGIDERVVYNAIRCVCNKPNKTEKNKVRRGIFVSIYLKSFTLS</sequence>
<proteinExistence type="predicted"/>
<evidence type="ECO:0000313" key="3">
    <source>
        <dbReference type="Proteomes" id="UP000322983"/>
    </source>
</evidence>
<evidence type="ECO:0000313" key="4">
    <source>
        <dbReference type="Proteomes" id="UP000325030"/>
    </source>
</evidence>
<dbReference type="KEGG" id="step:IC006_0987"/>
<dbReference type="EMBL" id="AP018929">
    <property type="protein sequence ID" value="BBG23697.1"/>
    <property type="molecule type" value="Genomic_DNA"/>
</dbReference>
<evidence type="ECO:0000313" key="1">
    <source>
        <dbReference type="EMBL" id="BBG23697.1"/>
    </source>
</evidence>
<dbReference type="STRING" id="1294262.GCA_001316085_02985"/>
<reference evidence="1 3" key="2">
    <citation type="journal article" date="2020" name="Int. J. Syst. Evol. Microbiol.">
        <title>Sulfuracidifex tepidarius gen. nov., sp. nov. and transfer of Sulfolobus metallicus Huber and Stetter 1992 to the genus Sulfuracidifex as Sulfuracidifex metallicus comb. nov.</title>
        <authorList>
            <person name="Itoh T."/>
            <person name="Miura T."/>
            <person name="Sakai H.D."/>
            <person name="Kato S."/>
            <person name="Ohkuma M."/>
            <person name="Takashina T."/>
        </authorList>
    </citation>
    <scope>NUCLEOTIDE SEQUENCE [LARGE SCALE GENOMIC DNA]</scope>
    <source>
        <strain evidence="1 3">IC-006</strain>
        <strain evidence="2">IC-007</strain>
    </source>
</reference>
<dbReference type="AlphaFoldDB" id="A0A510DU60"/>
<keyword evidence="3" id="KW-1185">Reference proteome</keyword>
<dbReference type="Proteomes" id="UP000325030">
    <property type="component" value="Chromosome"/>
</dbReference>
<evidence type="ECO:0000313" key="2">
    <source>
        <dbReference type="EMBL" id="BBG26449.1"/>
    </source>
</evidence>
<protein>
    <submittedName>
        <fullName evidence="1">Uncharacterized protein</fullName>
    </submittedName>
</protein>
<name>A0A510DU60_9CREN</name>
<dbReference type="Proteomes" id="UP000322983">
    <property type="component" value="Chromosome"/>
</dbReference>
<organism evidence="1 3">
    <name type="scientific">Sulfuracidifex tepidarius</name>
    <dbReference type="NCBI Taxonomy" id="1294262"/>
    <lineage>
        <taxon>Archaea</taxon>
        <taxon>Thermoproteota</taxon>
        <taxon>Thermoprotei</taxon>
        <taxon>Sulfolobales</taxon>
        <taxon>Sulfolobaceae</taxon>
        <taxon>Sulfuracidifex</taxon>
    </lineage>
</organism>
<dbReference type="EMBL" id="AP018930">
    <property type="protein sequence ID" value="BBG26449.1"/>
    <property type="molecule type" value="Genomic_DNA"/>
</dbReference>
<reference evidence="4" key="1">
    <citation type="submission" date="2018-09" db="EMBL/GenBank/DDBJ databases">
        <title>Complete Genome Sequencing of Sulfolobus sp. JCM 16834.</title>
        <authorList>
            <person name="Kato S."/>
            <person name="Itoh T."/>
            <person name="Ohkuma M."/>
        </authorList>
    </citation>
    <scope>NUCLEOTIDE SEQUENCE [LARGE SCALE GENOMIC DNA]</scope>
    <source>
        <strain evidence="4">IC-007</strain>
    </source>
</reference>